<organism evidence="2 3">
    <name type="scientific">Paracoccus kondratievae</name>
    <dbReference type="NCBI Taxonomy" id="135740"/>
    <lineage>
        <taxon>Bacteria</taxon>
        <taxon>Pseudomonadati</taxon>
        <taxon>Pseudomonadota</taxon>
        <taxon>Alphaproteobacteria</taxon>
        <taxon>Rhodobacterales</taxon>
        <taxon>Paracoccaceae</taxon>
        <taxon>Paracoccus</taxon>
    </lineage>
</organism>
<dbReference type="PROSITE" id="PS50995">
    <property type="entry name" value="HTH_MARR_2"/>
    <property type="match status" value="1"/>
</dbReference>
<comment type="caution">
    <text evidence="2">The sequence shown here is derived from an EMBL/GenBank/DDBJ whole genome shotgun (WGS) entry which is preliminary data.</text>
</comment>
<dbReference type="Gene3D" id="1.10.10.10">
    <property type="entry name" value="Winged helix-like DNA-binding domain superfamily/Winged helix DNA-binding domain"/>
    <property type="match status" value="1"/>
</dbReference>
<sequence length="145" mass="16447">MSRDLERFTPYLMNRIMARYNRGVEEILRTEGVSVVQMRTLAVLLEHGPQTVNDLSVLTVVKQSTLSRTLDQIEALGLIRRELDPSDSRLRIICATEAGAALHAKVWPAMLAAQDRLLAALDASQREHLNDLLTHILRSIRHHDF</sequence>
<accession>A0AAD3RUY3</accession>
<dbReference type="InterPro" id="IPR000835">
    <property type="entry name" value="HTH_MarR-typ"/>
</dbReference>
<dbReference type="SUPFAM" id="SSF46785">
    <property type="entry name" value="Winged helix' DNA-binding domain"/>
    <property type="match status" value="1"/>
</dbReference>
<name>A0AAD3RUY3_9RHOB</name>
<dbReference type="EMBL" id="BSFH01000032">
    <property type="protein sequence ID" value="GLK65129.1"/>
    <property type="molecule type" value="Genomic_DNA"/>
</dbReference>
<dbReference type="Proteomes" id="UP001143349">
    <property type="component" value="Unassembled WGS sequence"/>
</dbReference>
<evidence type="ECO:0000259" key="1">
    <source>
        <dbReference type="PROSITE" id="PS50995"/>
    </source>
</evidence>
<dbReference type="AlphaFoldDB" id="A0AAD3RUY3"/>
<dbReference type="SMART" id="SM00347">
    <property type="entry name" value="HTH_MARR"/>
    <property type="match status" value="1"/>
</dbReference>
<protein>
    <submittedName>
        <fullName evidence="2">MarR family transcriptional regulator</fullName>
    </submittedName>
</protein>
<dbReference type="PANTHER" id="PTHR33164">
    <property type="entry name" value="TRANSCRIPTIONAL REGULATOR, MARR FAMILY"/>
    <property type="match status" value="1"/>
</dbReference>
<evidence type="ECO:0000313" key="2">
    <source>
        <dbReference type="EMBL" id="GLK65129.1"/>
    </source>
</evidence>
<dbReference type="RefSeq" id="WP_010394702.1">
    <property type="nucleotide sequence ID" value="NZ_BSFH01000032.1"/>
</dbReference>
<dbReference type="GO" id="GO:0003700">
    <property type="term" value="F:DNA-binding transcription factor activity"/>
    <property type="evidence" value="ECO:0007669"/>
    <property type="project" value="InterPro"/>
</dbReference>
<dbReference type="InterPro" id="IPR036388">
    <property type="entry name" value="WH-like_DNA-bd_sf"/>
</dbReference>
<dbReference type="GO" id="GO:0006950">
    <property type="term" value="P:response to stress"/>
    <property type="evidence" value="ECO:0007669"/>
    <property type="project" value="TreeGrafter"/>
</dbReference>
<reference evidence="2" key="1">
    <citation type="journal article" date="2014" name="Int. J. Syst. Evol. Microbiol.">
        <title>Complete genome sequence of Corynebacterium casei LMG S-19264T (=DSM 44701T), isolated from a smear-ripened cheese.</title>
        <authorList>
            <consortium name="US DOE Joint Genome Institute (JGI-PGF)"/>
            <person name="Walter F."/>
            <person name="Albersmeier A."/>
            <person name="Kalinowski J."/>
            <person name="Ruckert C."/>
        </authorList>
    </citation>
    <scope>NUCLEOTIDE SEQUENCE</scope>
    <source>
        <strain evidence="2">VKM B-2222</strain>
    </source>
</reference>
<keyword evidence="3" id="KW-1185">Reference proteome</keyword>
<reference evidence="2" key="2">
    <citation type="submission" date="2023-01" db="EMBL/GenBank/DDBJ databases">
        <authorList>
            <person name="Sun Q."/>
            <person name="Evtushenko L."/>
        </authorList>
    </citation>
    <scope>NUCLEOTIDE SEQUENCE</scope>
    <source>
        <strain evidence="2">VKM B-2222</strain>
    </source>
</reference>
<dbReference type="InterPro" id="IPR039422">
    <property type="entry name" value="MarR/SlyA-like"/>
</dbReference>
<gene>
    <name evidence="2" type="ORF">GCM10017635_26000</name>
</gene>
<dbReference type="PANTHER" id="PTHR33164:SF57">
    <property type="entry name" value="MARR-FAMILY TRANSCRIPTIONAL REGULATOR"/>
    <property type="match status" value="1"/>
</dbReference>
<dbReference type="Pfam" id="PF12802">
    <property type="entry name" value="MarR_2"/>
    <property type="match status" value="1"/>
</dbReference>
<evidence type="ECO:0000313" key="3">
    <source>
        <dbReference type="Proteomes" id="UP001143349"/>
    </source>
</evidence>
<proteinExistence type="predicted"/>
<feature type="domain" description="HTH marR-type" evidence="1">
    <location>
        <begin position="1"/>
        <end position="138"/>
    </location>
</feature>
<dbReference type="InterPro" id="IPR036390">
    <property type="entry name" value="WH_DNA-bd_sf"/>
</dbReference>
<dbReference type="PRINTS" id="PR00598">
    <property type="entry name" value="HTHMARR"/>
</dbReference>